<dbReference type="Proteomes" id="UP000215590">
    <property type="component" value="Unassembled WGS sequence"/>
</dbReference>
<evidence type="ECO:0000313" key="3">
    <source>
        <dbReference type="Proteomes" id="UP000215590"/>
    </source>
</evidence>
<name>A0A256F967_9HYPH</name>
<reference evidence="2 3" key="1">
    <citation type="submission" date="2017-07" db="EMBL/GenBank/DDBJ databases">
        <title>Phylogenetic study on the rhizospheric bacterium Ochrobactrum sp. A44.</title>
        <authorList>
            <person name="Krzyzanowska D.M."/>
            <person name="Ossowicki A."/>
            <person name="Rajewska M."/>
            <person name="Maciag T."/>
            <person name="Kaczynski Z."/>
            <person name="Czerwicka M."/>
            <person name="Jafra S."/>
        </authorList>
    </citation>
    <scope>NUCLEOTIDE SEQUENCE [LARGE SCALE GENOMIC DNA]</scope>
    <source>
        <strain evidence="2 3">DSM 7216</strain>
    </source>
</reference>
<proteinExistence type="predicted"/>
<feature type="transmembrane region" description="Helical" evidence="1">
    <location>
        <begin position="20"/>
        <end position="40"/>
    </location>
</feature>
<keyword evidence="1" id="KW-0812">Transmembrane</keyword>
<evidence type="ECO:0000256" key="1">
    <source>
        <dbReference type="SAM" id="Phobius"/>
    </source>
</evidence>
<organism evidence="2 3">
    <name type="scientific">Brucella thiophenivorans</name>
    <dbReference type="NCBI Taxonomy" id="571255"/>
    <lineage>
        <taxon>Bacteria</taxon>
        <taxon>Pseudomonadati</taxon>
        <taxon>Pseudomonadota</taxon>
        <taxon>Alphaproteobacteria</taxon>
        <taxon>Hyphomicrobiales</taxon>
        <taxon>Brucellaceae</taxon>
        <taxon>Brucella/Ochrobactrum group</taxon>
        <taxon>Brucella</taxon>
    </lineage>
</organism>
<sequence>MTGLGCTVGVLLSGIHAGALSGWVFLVFCTAGALAGLLMISRLRKSA</sequence>
<dbReference type="AlphaFoldDB" id="A0A256F967"/>
<dbReference type="EMBL" id="NNRJ01000061">
    <property type="protein sequence ID" value="OYR11417.1"/>
    <property type="molecule type" value="Genomic_DNA"/>
</dbReference>
<gene>
    <name evidence="2" type="ORF">CEV31_3755</name>
</gene>
<keyword evidence="1" id="KW-1133">Transmembrane helix</keyword>
<accession>A0A256F967</accession>
<keyword evidence="3" id="KW-1185">Reference proteome</keyword>
<evidence type="ECO:0000313" key="2">
    <source>
        <dbReference type="EMBL" id="OYR11417.1"/>
    </source>
</evidence>
<comment type="caution">
    <text evidence="2">The sequence shown here is derived from an EMBL/GenBank/DDBJ whole genome shotgun (WGS) entry which is preliminary data.</text>
</comment>
<protein>
    <submittedName>
        <fullName evidence="2">Uncharacterized protein</fullName>
    </submittedName>
</protein>
<keyword evidence="1" id="KW-0472">Membrane</keyword>